<gene>
    <name evidence="1" type="ORF">ACFFVF_17585</name>
</gene>
<protein>
    <submittedName>
        <fullName evidence="1">Uncharacterized protein</fullName>
    </submittedName>
</protein>
<evidence type="ECO:0000313" key="2">
    <source>
        <dbReference type="Proteomes" id="UP001589607"/>
    </source>
</evidence>
<reference evidence="1 2" key="1">
    <citation type="submission" date="2024-09" db="EMBL/GenBank/DDBJ databases">
        <authorList>
            <person name="Sun Q."/>
            <person name="Mori K."/>
        </authorList>
    </citation>
    <scope>NUCLEOTIDE SEQUENCE [LARGE SCALE GENOMIC DNA]</scope>
    <source>
        <strain evidence="1 2">CECT 7955</strain>
    </source>
</reference>
<proteinExistence type="predicted"/>
<sequence>MERRNFVKRLSVFTTGTIALSGSNLYASEIKKETANTIIDLSPLSPTDTIILKGNFIDASTLAPIKNVKMIAKVKRNRFFPLNESVTSNDSTYQIQSGFSLNKNKLNEKVNIEIIADGYKTYNSTIYLTAKGCDIHSEEWNYNPNFKTEFCPKNINVDNKTLSTFNFHLVRN</sequence>
<dbReference type="RefSeq" id="WP_236453802.1">
    <property type="nucleotide sequence ID" value="NZ_CBCSGE010000011.1"/>
</dbReference>
<accession>A0ABV5GSF4</accession>
<comment type="caution">
    <text evidence="1">The sequence shown here is derived from an EMBL/GenBank/DDBJ whole genome shotgun (WGS) entry which is preliminary data.</text>
</comment>
<organism evidence="1 2">
    <name type="scientific">Flavobacterium jumunjinense</name>
    <dbReference type="NCBI Taxonomy" id="998845"/>
    <lineage>
        <taxon>Bacteria</taxon>
        <taxon>Pseudomonadati</taxon>
        <taxon>Bacteroidota</taxon>
        <taxon>Flavobacteriia</taxon>
        <taxon>Flavobacteriales</taxon>
        <taxon>Flavobacteriaceae</taxon>
        <taxon>Flavobacterium</taxon>
    </lineage>
</organism>
<dbReference type="EMBL" id="JBHMEY010000080">
    <property type="protein sequence ID" value="MFB9098325.1"/>
    <property type="molecule type" value="Genomic_DNA"/>
</dbReference>
<evidence type="ECO:0000313" key="1">
    <source>
        <dbReference type="EMBL" id="MFB9098325.1"/>
    </source>
</evidence>
<name>A0ABV5GSF4_9FLAO</name>
<keyword evidence="2" id="KW-1185">Reference proteome</keyword>
<dbReference type="Proteomes" id="UP001589607">
    <property type="component" value="Unassembled WGS sequence"/>
</dbReference>